<feature type="compositionally biased region" description="Basic residues" evidence="1">
    <location>
        <begin position="677"/>
        <end position="686"/>
    </location>
</feature>
<dbReference type="OrthoDB" id="5341904at2759"/>
<feature type="region of interest" description="Disordered" evidence="1">
    <location>
        <begin position="1"/>
        <end position="51"/>
    </location>
</feature>
<evidence type="ECO:0000313" key="2">
    <source>
        <dbReference type="EMBL" id="KAG9254181.1"/>
    </source>
</evidence>
<feature type="compositionally biased region" description="Polar residues" evidence="1">
    <location>
        <begin position="705"/>
        <end position="714"/>
    </location>
</feature>
<evidence type="ECO:0008006" key="4">
    <source>
        <dbReference type="Google" id="ProtNLM"/>
    </source>
</evidence>
<feature type="compositionally biased region" description="Polar residues" evidence="1">
    <location>
        <begin position="501"/>
        <end position="515"/>
    </location>
</feature>
<feature type="compositionally biased region" description="Polar residues" evidence="1">
    <location>
        <begin position="820"/>
        <end position="830"/>
    </location>
</feature>
<dbReference type="RefSeq" id="XP_046118105.1">
    <property type="nucleotide sequence ID" value="XM_046257480.1"/>
</dbReference>
<feature type="compositionally biased region" description="Low complexity" evidence="1">
    <location>
        <begin position="455"/>
        <end position="465"/>
    </location>
</feature>
<feature type="compositionally biased region" description="Basic residues" evidence="1">
    <location>
        <begin position="247"/>
        <end position="257"/>
    </location>
</feature>
<feature type="compositionally biased region" description="Polar residues" evidence="1">
    <location>
        <begin position="26"/>
        <end position="39"/>
    </location>
</feature>
<feature type="compositionally biased region" description="Low complexity" evidence="1">
    <location>
        <begin position="360"/>
        <end position="377"/>
    </location>
</feature>
<feature type="region of interest" description="Disordered" evidence="1">
    <location>
        <begin position="610"/>
        <end position="640"/>
    </location>
</feature>
<keyword evidence="3" id="KW-1185">Reference proteome</keyword>
<dbReference type="AlphaFoldDB" id="A0A9P7ZM29"/>
<evidence type="ECO:0000256" key="1">
    <source>
        <dbReference type="SAM" id="MobiDB-lite"/>
    </source>
</evidence>
<sequence>MGNQPSTEAQPRRAPQKLSKPRVGNHTASSTGALQSTTGHHPHPASASTPAIGRFSNSYLVAGAPPAEAQEPMIGGVNETIIEDAELVTNGEESRRTGLFRSSTVQPERVTRRQSTGLMPSKTFHGIERPKSVVHKAPTSPLTSVTSFEQLRLDRRASTYDLTPLNQYRLCRTPDNAKVASPVTSQPDVPEALPTIGSNQQAMNALLGRSQPEVSLYAPVRRRSAILTPGVATRSEAEPQVEEPPMSRKRSHRKSLPSRRNSFEKPPTVRPHSMLPSPPCGTPDRVATPSENDYKSLGAIRFGSLRVTNGTPVSSPGDGLTPRNEINLLETSPFGPAPQDHDPPVTEIQHPKPISPLVASFGQSTSSTSESNHSPFSQPSDGAKGNDASLLTPVTQPSSYEDNDAPLEMKRTSTKAPVKQPAATEEEARPVSGAGSKSSLSSSTGPPSKADSGYGSSLSLKSFFGSRKKKKEQQQQAKQAQAQQNAAQEQPQVLEKRPTLQHHSPYQPSTAQFPSTEAGHEPSIVAPEEEESQTKPISRTGSFIGSFKARKAKESRTKLGHSRGSSSPEVRFRQEPLETEVKVEPTTVLDAEETKAKTITKLVNSARRRSLPNIAAGDQHSLERIPSMPSDAGAKVEEHSRNFEASAARFSLKATPQMPKEVVVESREVRERSPHAATHRGFHRPQKSLGSESTTQHRNLDRTPSVPSSRSMGNRKSILRKVRPQTDHDDDDDDFLPDYVLGYEAQASSIDNIRRSAGDSAFDAAFAPLPPAHVPSKPPRRAHTRTKTPEAHAPHAYPRLRTMSSAPDFLETVSEPASPGSVSCYSQKQPKTPPPISIRTRGSKKKRRPKSGRPPPPSYAPWPSQHDPRGPDCDLVLVQSLRGYPILPASHFEDPRARLDYHVPQGYRRSSGQPLSPLLSPRLEEQQQLQQRPVPARQMPSFHRPGVKGLPGRAPHTHSQPLHRGVPA</sequence>
<feature type="region of interest" description="Disordered" evidence="1">
    <location>
        <begin position="228"/>
        <end position="291"/>
    </location>
</feature>
<feature type="compositionally biased region" description="Low complexity" evidence="1">
    <location>
        <begin position="430"/>
        <end position="448"/>
    </location>
</feature>
<feature type="region of interest" description="Disordered" evidence="1">
    <location>
        <begin position="906"/>
        <end position="968"/>
    </location>
</feature>
<name>A0A9P7ZM29_9HYPO</name>
<feature type="compositionally biased region" description="Polar residues" evidence="1">
    <location>
        <begin position="534"/>
        <end position="543"/>
    </location>
</feature>
<proteinExistence type="predicted"/>
<dbReference type="Proteomes" id="UP000887229">
    <property type="component" value="Unassembled WGS sequence"/>
</dbReference>
<feature type="region of interest" description="Disordered" evidence="1">
    <location>
        <begin position="306"/>
        <end position="586"/>
    </location>
</feature>
<dbReference type="EMBL" id="MU251255">
    <property type="protein sequence ID" value="KAG9254181.1"/>
    <property type="molecule type" value="Genomic_DNA"/>
</dbReference>
<gene>
    <name evidence="2" type="ORF">F5Z01DRAFT_120659</name>
</gene>
<feature type="compositionally biased region" description="Basic and acidic residues" evidence="1">
    <location>
        <begin position="570"/>
        <end position="583"/>
    </location>
</feature>
<reference evidence="2" key="1">
    <citation type="journal article" date="2021" name="IMA Fungus">
        <title>Genomic characterization of three marine fungi, including Emericellopsis atlantica sp. nov. with signatures of a generalist lifestyle and marine biomass degradation.</title>
        <authorList>
            <person name="Hagestad O.C."/>
            <person name="Hou L."/>
            <person name="Andersen J.H."/>
            <person name="Hansen E.H."/>
            <person name="Altermark B."/>
            <person name="Li C."/>
            <person name="Kuhnert E."/>
            <person name="Cox R.J."/>
            <person name="Crous P.W."/>
            <person name="Spatafora J.W."/>
            <person name="Lail K."/>
            <person name="Amirebrahimi M."/>
            <person name="Lipzen A."/>
            <person name="Pangilinan J."/>
            <person name="Andreopoulos W."/>
            <person name="Hayes R.D."/>
            <person name="Ng V."/>
            <person name="Grigoriev I.V."/>
            <person name="Jackson S.A."/>
            <person name="Sutton T.D.S."/>
            <person name="Dobson A.D.W."/>
            <person name="Rama T."/>
        </authorList>
    </citation>
    <scope>NUCLEOTIDE SEQUENCE</scope>
    <source>
        <strain evidence="2">TS7</strain>
    </source>
</reference>
<feature type="compositionally biased region" description="Basic and acidic residues" evidence="1">
    <location>
        <begin position="662"/>
        <end position="674"/>
    </location>
</feature>
<organism evidence="2 3">
    <name type="scientific">Emericellopsis atlantica</name>
    <dbReference type="NCBI Taxonomy" id="2614577"/>
    <lineage>
        <taxon>Eukaryota</taxon>
        <taxon>Fungi</taxon>
        <taxon>Dikarya</taxon>
        <taxon>Ascomycota</taxon>
        <taxon>Pezizomycotina</taxon>
        <taxon>Sordariomycetes</taxon>
        <taxon>Hypocreomycetidae</taxon>
        <taxon>Hypocreales</taxon>
        <taxon>Bionectriaceae</taxon>
        <taxon>Emericellopsis</taxon>
    </lineage>
</organism>
<feature type="region of interest" description="Disordered" evidence="1">
    <location>
        <begin position="764"/>
        <end position="874"/>
    </location>
</feature>
<accession>A0A9P7ZM29</accession>
<evidence type="ECO:0000313" key="3">
    <source>
        <dbReference type="Proteomes" id="UP000887229"/>
    </source>
</evidence>
<feature type="compositionally biased region" description="Polar residues" evidence="1">
    <location>
        <begin position="688"/>
        <end position="697"/>
    </location>
</feature>
<feature type="compositionally biased region" description="Low complexity" evidence="1">
    <location>
        <begin position="474"/>
        <end position="490"/>
    </location>
</feature>
<dbReference type="GeneID" id="70288383"/>
<feature type="compositionally biased region" description="Pro residues" evidence="1">
    <location>
        <begin position="768"/>
        <end position="777"/>
    </location>
</feature>
<feature type="compositionally biased region" description="Low complexity" evidence="1">
    <location>
        <begin position="908"/>
        <end position="938"/>
    </location>
</feature>
<comment type="caution">
    <text evidence="2">The sequence shown here is derived from an EMBL/GenBank/DDBJ whole genome shotgun (WGS) entry which is preliminary data.</text>
</comment>
<feature type="region of interest" description="Disordered" evidence="1">
    <location>
        <begin position="658"/>
        <end position="736"/>
    </location>
</feature>
<feature type="compositionally biased region" description="Basic residues" evidence="1">
    <location>
        <begin position="841"/>
        <end position="851"/>
    </location>
</feature>
<protein>
    <recommendedName>
        <fullName evidence="4">Proteophosphoglycan ppg4</fullName>
    </recommendedName>
</protein>